<dbReference type="STRING" id="1965070.A0A443QVN0"/>
<feature type="compositionally biased region" description="Polar residues" evidence="2">
    <location>
        <begin position="369"/>
        <end position="381"/>
    </location>
</feature>
<dbReference type="SMART" id="SM00456">
    <property type="entry name" value="WW"/>
    <property type="match status" value="3"/>
</dbReference>
<dbReference type="Gene3D" id="2.20.70.10">
    <property type="match status" value="1"/>
</dbReference>
<dbReference type="AlphaFoldDB" id="A0A443QVN0"/>
<dbReference type="SUPFAM" id="SSF51045">
    <property type="entry name" value="WW domain"/>
    <property type="match status" value="1"/>
</dbReference>
<evidence type="ECO:0000313" key="6">
    <source>
        <dbReference type="Proteomes" id="UP000285301"/>
    </source>
</evidence>
<dbReference type="InterPro" id="IPR008936">
    <property type="entry name" value="Rho_GTPase_activation_prot"/>
</dbReference>
<dbReference type="Pfam" id="PF00397">
    <property type="entry name" value="WW"/>
    <property type="match status" value="1"/>
</dbReference>
<comment type="caution">
    <text evidence="5">The sequence shown here is derived from an EMBL/GenBank/DDBJ whole genome shotgun (WGS) entry which is preliminary data.</text>
</comment>
<dbReference type="GO" id="GO:0005096">
    <property type="term" value="F:GTPase activator activity"/>
    <property type="evidence" value="ECO:0007669"/>
    <property type="project" value="UniProtKB-KW"/>
</dbReference>
<dbReference type="Proteomes" id="UP000285301">
    <property type="component" value="Unassembled WGS sequence"/>
</dbReference>
<evidence type="ECO:0000259" key="4">
    <source>
        <dbReference type="PROSITE" id="PS50238"/>
    </source>
</evidence>
<dbReference type="OrthoDB" id="79452at2759"/>
<dbReference type="PROSITE" id="PS50020">
    <property type="entry name" value="WW_DOMAIN_2"/>
    <property type="match status" value="2"/>
</dbReference>
<feature type="domain" description="WW" evidence="3">
    <location>
        <begin position="319"/>
        <end position="346"/>
    </location>
</feature>
<feature type="compositionally biased region" description="Low complexity" evidence="2">
    <location>
        <begin position="234"/>
        <end position="246"/>
    </location>
</feature>
<dbReference type="Pfam" id="PF00620">
    <property type="entry name" value="RhoGAP"/>
    <property type="match status" value="1"/>
</dbReference>
<dbReference type="GO" id="GO:0007165">
    <property type="term" value="P:signal transduction"/>
    <property type="evidence" value="ECO:0007669"/>
    <property type="project" value="InterPro"/>
</dbReference>
<feature type="region of interest" description="Disordered" evidence="2">
    <location>
        <begin position="360"/>
        <end position="392"/>
    </location>
</feature>
<dbReference type="EMBL" id="NCKU01003688">
    <property type="protein sequence ID" value="RWS07074.1"/>
    <property type="molecule type" value="Genomic_DNA"/>
</dbReference>
<dbReference type="InterPro" id="IPR050729">
    <property type="entry name" value="Rho-GAP"/>
</dbReference>
<feature type="compositionally biased region" description="Basic and acidic residues" evidence="2">
    <location>
        <begin position="220"/>
        <end position="231"/>
    </location>
</feature>
<dbReference type="InterPro" id="IPR036020">
    <property type="entry name" value="WW_dom_sf"/>
</dbReference>
<feature type="non-terminal residue" evidence="5">
    <location>
        <position position="756"/>
    </location>
</feature>
<dbReference type="InterPro" id="IPR011993">
    <property type="entry name" value="PH-like_dom_sf"/>
</dbReference>
<dbReference type="Gene3D" id="1.10.555.10">
    <property type="entry name" value="Rho GTPase activation protein"/>
    <property type="match status" value="1"/>
</dbReference>
<dbReference type="SUPFAM" id="SSF50729">
    <property type="entry name" value="PH domain-like"/>
    <property type="match status" value="1"/>
</dbReference>
<feature type="domain" description="Rho-GAP" evidence="4">
    <location>
        <begin position="625"/>
        <end position="756"/>
    </location>
</feature>
<feature type="region of interest" description="Disordered" evidence="2">
    <location>
        <begin position="98"/>
        <end position="151"/>
    </location>
</feature>
<keyword evidence="1" id="KW-0343">GTPase activation</keyword>
<evidence type="ECO:0000313" key="5">
    <source>
        <dbReference type="EMBL" id="RWS07074.1"/>
    </source>
</evidence>
<accession>A0A443QVN0</accession>
<feature type="compositionally biased region" description="Basic and acidic residues" evidence="2">
    <location>
        <begin position="274"/>
        <end position="283"/>
    </location>
</feature>
<dbReference type="PANTHER" id="PTHR23176:SF129">
    <property type="entry name" value="RHO GTPASE ACTIVATING PROTEIN AT 16F, ISOFORM E-RELATED"/>
    <property type="match status" value="1"/>
</dbReference>
<dbReference type="CDD" id="cd00201">
    <property type="entry name" value="WW"/>
    <property type="match status" value="1"/>
</dbReference>
<feature type="compositionally biased region" description="Polar residues" evidence="2">
    <location>
        <begin position="114"/>
        <end position="125"/>
    </location>
</feature>
<dbReference type="GO" id="GO:0005737">
    <property type="term" value="C:cytoplasm"/>
    <property type="evidence" value="ECO:0007669"/>
    <property type="project" value="TreeGrafter"/>
</dbReference>
<evidence type="ECO:0000256" key="2">
    <source>
        <dbReference type="SAM" id="MobiDB-lite"/>
    </source>
</evidence>
<feature type="region of interest" description="Disordered" evidence="2">
    <location>
        <begin position="220"/>
        <end position="287"/>
    </location>
</feature>
<organism evidence="5 6">
    <name type="scientific">Dinothrombium tinctorium</name>
    <dbReference type="NCBI Taxonomy" id="1965070"/>
    <lineage>
        <taxon>Eukaryota</taxon>
        <taxon>Metazoa</taxon>
        <taxon>Ecdysozoa</taxon>
        <taxon>Arthropoda</taxon>
        <taxon>Chelicerata</taxon>
        <taxon>Arachnida</taxon>
        <taxon>Acari</taxon>
        <taxon>Acariformes</taxon>
        <taxon>Trombidiformes</taxon>
        <taxon>Prostigmata</taxon>
        <taxon>Anystina</taxon>
        <taxon>Parasitengona</taxon>
        <taxon>Trombidioidea</taxon>
        <taxon>Trombidiidae</taxon>
        <taxon>Dinothrombium</taxon>
    </lineage>
</organism>
<dbReference type="SMART" id="SM00324">
    <property type="entry name" value="RhoGAP"/>
    <property type="match status" value="1"/>
</dbReference>
<dbReference type="InterPro" id="IPR001202">
    <property type="entry name" value="WW_dom"/>
</dbReference>
<dbReference type="Pfam" id="PF00169">
    <property type="entry name" value="PH"/>
    <property type="match status" value="1"/>
</dbReference>
<name>A0A443QVN0_9ACAR</name>
<dbReference type="PROSITE" id="PS01159">
    <property type="entry name" value="WW_DOMAIN_1"/>
    <property type="match status" value="1"/>
</dbReference>
<reference evidence="5 6" key="1">
    <citation type="journal article" date="2018" name="Gigascience">
        <title>Genomes of trombidid mites reveal novel predicted allergens and laterally-transferred genes associated with secondary metabolism.</title>
        <authorList>
            <person name="Dong X."/>
            <person name="Chaisiri K."/>
            <person name="Xia D."/>
            <person name="Armstrong S.D."/>
            <person name="Fang Y."/>
            <person name="Donnelly M.J."/>
            <person name="Kadowaki T."/>
            <person name="McGarry J.W."/>
            <person name="Darby A.C."/>
            <person name="Makepeace B.L."/>
        </authorList>
    </citation>
    <scope>NUCLEOTIDE SEQUENCE [LARGE SCALE GENOMIC DNA]</scope>
    <source>
        <strain evidence="5">UoL-WK</strain>
    </source>
</reference>
<dbReference type="PROSITE" id="PS50238">
    <property type="entry name" value="RHOGAP"/>
    <property type="match status" value="1"/>
</dbReference>
<dbReference type="InterPro" id="IPR001849">
    <property type="entry name" value="PH_domain"/>
</dbReference>
<dbReference type="Gene3D" id="2.30.29.30">
    <property type="entry name" value="Pleckstrin-homology domain (PH domain)/Phosphotyrosine-binding domain (PTB)"/>
    <property type="match status" value="1"/>
</dbReference>
<evidence type="ECO:0000259" key="3">
    <source>
        <dbReference type="PROSITE" id="PS50020"/>
    </source>
</evidence>
<dbReference type="InterPro" id="IPR000198">
    <property type="entry name" value="RhoGAP_dom"/>
</dbReference>
<dbReference type="SUPFAM" id="SSF48350">
    <property type="entry name" value="GTPase activation domain, GAP"/>
    <property type="match status" value="1"/>
</dbReference>
<sequence length="756" mass="86976">MNRGEKFRLLQKTNNDWWLVKKLHLKTSNYSNSVSLMNSNHYRSDEELDLNEDSQEDNSFYAPANYLREIEIEIEVPSPKIKKVELLSNSLNESEYSCDSADEIDSGNHDDAEVSSNTAATSSKESLIDESSDWKTNCDNEQESKLKTVNTRSESPPIYVNLPLNCKNSPPVPNSGTAPIRILLNHWAEYMDENGRKYYYNSVSRESSWKPPRRRLHRLKDDEEVTSHSEENLTDSSTTSLTTLSNVKDKSQTLSDLSPKPFSRTSKLRNKTKTTKEKSEFKQSENIYSPHSLTEGWTRHYDAESNTMYFVNDKTKGKWFAKNDENGRLYFYEENGTQSYWELPNLEDQLADDDEETIEISVKDEPRSTTESTNGNNSLPRNSRFVPTPVLPSPVPTQNRLVALNRSIKAKSMAFLPITDCLAASVNIPIALMPKEAPSGDAIKNLFPPEPPQTLQDAKFIICVMNESNFNSFFMKKTKDGILNRTKIMENGRRIRKNWCPCFVALTNYYLMLFKETKSISGSLKPEITIDLSRASIEWSEKSSRKNVFQITTEFGQQILLQDDYFRKTDNTGKDEVTVPQVFSNIPAEKKKKIRERLRQFLRRRPTLDIIREKGIYKDEPVFGCNLITLCQSEKQNVPKFVQQCIDAIEKKDLKADGIYRACGNLSQVQKIRFQVNQDNYSGIWAEEDVHVLTGALKLFFRDMKEPLFPCSIFESIMKAIALPEKNSKFEAIYKLVKELPTPNYETLKFLLQHLL</sequence>
<feature type="compositionally biased region" description="Basic and acidic residues" evidence="2">
    <location>
        <begin position="132"/>
        <end position="146"/>
    </location>
</feature>
<proteinExistence type="predicted"/>
<gene>
    <name evidence="5" type="ORF">B4U79_09674</name>
</gene>
<protein>
    <submittedName>
        <fullName evidence="5">Rho GTPase-activating protein 12-like protein</fullName>
    </submittedName>
</protein>
<dbReference type="PANTHER" id="PTHR23176">
    <property type="entry name" value="RHO/RAC/CDC GTPASE-ACTIVATING PROTEIN"/>
    <property type="match status" value="1"/>
</dbReference>
<feature type="domain" description="WW" evidence="3">
    <location>
        <begin position="181"/>
        <end position="214"/>
    </location>
</feature>
<evidence type="ECO:0000256" key="1">
    <source>
        <dbReference type="ARBA" id="ARBA00022468"/>
    </source>
</evidence>
<keyword evidence="6" id="KW-1185">Reference proteome</keyword>